<dbReference type="InterPro" id="IPR020449">
    <property type="entry name" value="Tscrpt_reg_AraC-type_HTH"/>
</dbReference>
<feature type="domain" description="HTH araC/xylS-type" evidence="5">
    <location>
        <begin position="441"/>
        <end position="539"/>
    </location>
</feature>
<evidence type="ECO:0000256" key="2">
    <source>
        <dbReference type="ARBA" id="ARBA00023125"/>
    </source>
</evidence>
<dbReference type="PANTHER" id="PTHR43280">
    <property type="entry name" value="ARAC-FAMILY TRANSCRIPTIONAL REGULATOR"/>
    <property type="match status" value="1"/>
</dbReference>
<keyword evidence="1" id="KW-0805">Transcription regulation</keyword>
<dbReference type="Pfam" id="PF00072">
    <property type="entry name" value="Response_reg"/>
    <property type="match status" value="1"/>
</dbReference>
<feature type="modified residue" description="4-aspartylphosphate" evidence="4">
    <location>
        <position position="59"/>
    </location>
</feature>
<dbReference type="SMART" id="SM00342">
    <property type="entry name" value="HTH_ARAC"/>
    <property type="match status" value="1"/>
</dbReference>
<dbReference type="Pfam" id="PF12833">
    <property type="entry name" value="HTH_18"/>
    <property type="match status" value="1"/>
</dbReference>
<keyword evidence="4" id="KW-0597">Phosphoprotein</keyword>
<sequence>MQRIRTLIVDDEPRIRRGIERLVLSSGERFEVVAVLSDGREALDFLHQCGGAVDLVISDVKMPEMDGLSFVKEARARYSFYSLFISGYDDFEYLRAALREGAIDYVLKPVDREQFRLRMAEIEERIAGDRSRQLKLGELEQQAGRLKRTRQTQALSYTTSPGVDLTRLGYWVEEFPKGRYQLMYISLDALPVKSRSYTVKDWEAYFYALENILEELVYAHTEKSGGSGWCWRGGQSDFWTLLHMPEDEAAEDRAMTELADRIRSAFRIYTPFSASIACSEAIEDLYLLPEAKRQCLSLVQYRLVVGGNRLFRPEQDTLGTGQQGAETALPPSAGKVRLAVEQGRLEEALLQTKQFFEQVEKRESPAAILPAVQNLLILVHSASLTGSGHSGFAVTLEETFEKLQRAAHLHELKQEVQKRIAEAVRGIEETRADSRQSTPVDQAKAWIREHLAGELTIKRIADRVHMNPTYFCECFKVQCGETVLDYVTRMRMEAAKELLQDPGLKLQELSVQVGYQDVKYFSRLFKQWSGVTPSQYREQLAAAGRLQGK</sequence>
<dbReference type="PROSITE" id="PS50110">
    <property type="entry name" value="RESPONSE_REGULATORY"/>
    <property type="match status" value="1"/>
</dbReference>
<keyword evidence="2" id="KW-0238">DNA-binding</keyword>
<dbReference type="PROSITE" id="PS01124">
    <property type="entry name" value="HTH_ARAC_FAMILY_2"/>
    <property type="match status" value="1"/>
</dbReference>
<dbReference type="GO" id="GO:0000160">
    <property type="term" value="P:phosphorelay signal transduction system"/>
    <property type="evidence" value="ECO:0007669"/>
    <property type="project" value="InterPro"/>
</dbReference>
<reference evidence="7 8" key="1">
    <citation type="submission" date="2019-07" db="EMBL/GenBank/DDBJ databases">
        <title>Genomic Encyclopedia of Type Strains, Phase III (KMG-III): the genomes of soil and plant-associated and newly described type strains.</title>
        <authorList>
            <person name="Whitman W."/>
        </authorList>
    </citation>
    <scope>NUCLEOTIDE SEQUENCE [LARGE SCALE GENOMIC DNA]</scope>
    <source>
        <strain evidence="7 8">BL24</strain>
    </source>
</reference>
<dbReference type="EMBL" id="VNHS01000007">
    <property type="protein sequence ID" value="TYP73365.1"/>
    <property type="molecule type" value="Genomic_DNA"/>
</dbReference>
<dbReference type="SUPFAM" id="SSF46689">
    <property type="entry name" value="Homeodomain-like"/>
    <property type="match status" value="2"/>
</dbReference>
<organism evidence="7 8">
    <name type="scientific">Paenibacillus methanolicus</name>
    <dbReference type="NCBI Taxonomy" id="582686"/>
    <lineage>
        <taxon>Bacteria</taxon>
        <taxon>Bacillati</taxon>
        <taxon>Bacillota</taxon>
        <taxon>Bacilli</taxon>
        <taxon>Bacillales</taxon>
        <taxon>Paenibacillaceae</taxon>
        <taxon>Paenibacillus</taxon>
    </lineage>
</organism>
<protein>
    <submittedName>
        <fullName evidence="7">Two-component system response regulator YesN</fullName>
    </submittedName>
</protein>
<evidence type="ECO:0000259" key="5">
    <source>
        <dbReference type="PROSITE" id="PS01124"/>
    </source>
</evidence>
<evidence type="ECO:0000259" key="6">
    <source>
        <dbReference type="PROSITE" id="PS50110"/>
    </source>
</evidence>
<keyword evidence="8" id="KW-1185">Reference proteome</keyword>
<dbReference type="OrthoDB" id="342399at2"/>
<gene>
    <name evidence="7" type="ORF">BCM02_107349</name>
</gene>
<evidence type="ECO:0000256" key="3">
    <source>
        <dbReference type="ARBA" id="ARBA00023163"/>
    </source>
</evidence>
<comment type="caution">
    <text evidence="7">The sequence shown here is derived from an EMBL/GenBank/DDBJ whole genome shotgun (WGS) entry which is preliminary data.</text>
</comment>
<dbReference type="SUPFAM" id="SSF52172">
    <property type="entry name" value="CheY-like"/>
    <property type="match status" value="1"/>
</dbReference>
<keyword evidence="3" id="KW-0804">Transcription</keyword>
<dbReference type="Gene3D" id="3.40.50.2300">
    <property type="match status" value="1"/>
</dbReference>
<evidence type="ECO:0000256" key="4">
    <source>
        <dbReference type="PROSITE-ProRule" id="PRU00169"/>
    </source>
</evidence>
<name>A0A5S5C1Q3_9BACL</name>
<proteinExistence type="predicted"/>
<evidence type="ECO:0000256" key="1">
    <source>
        <dbReference type="ARBA" id="ARBA00023015"/>
    </source>
</evidence>
<evidence type="ECO:0000313" key="7">
    <source>
        <dbReference type="EMBL" id="TYP73365.1"/>
    </source>
</evidence>
<accession>A0A5S5C1Q3</accession>
<dbReference type="RefSeq" id="WP_148930911.1">
    <property type="nucleotide sequence ID" value="NZ_VNHS01000007.1"/>
</dbReference>
<dbReference type="InterPro" id="IPR009057">
    <property type="entry name" value="Homeodomain-like_sf"/>
</dbReference>
<dbReference type="InterPro" id="IPR011006">
    <property type="entry name" value="CheY-like_superfamily"/>
</dbReference>
<dbReference type="InterPro" id="IPR001789">
    <property type="entry name" value="Sig_transdc_resp-reg_receiver"/>
</dbReference>
<dbReference type="Proteomes" id="UP000323257">
    <property type="component" value="Unassembled WGS sequence"/>
</dbReference>
<evidence type="ECO:0000313" key="8">
    <source>
        <dbReference type="Proteomes" id="UP000323257"/>
    </source>
</evidence>
<dbReference type="Gene3D" id="1.10.10.60">
    <property type="entry name" value="Homeodomain-like"/>
    <property type="match status" value="2"/>
</dbReference>
<dbReference type="PRINTS" id="PR00032">
    <property type="entry name" value="HTHARAC"/>
</dbReference>
<dbReference type="GO" id="GO:0003700">
    <property type="term" value="F:DNA-binding transcription factor activity"/>
    <property type="evidence" value="ECO:0007669"/>
    <property type="project" value="InterPro"/>
</dbReference>
<feature type="domain" description="Response regulatory" evidence="6">
    <location>
        <begin position="5"/>
        <end position="123"/>
    </location>
</feature>
<dbReference type="InterPro" id="IPR018060">
    <property type="entry name" value="HTH_AraC"/>
</dbReference>
<dbReference type="SMART" id="SM00448">
    <property type="entry name" value="REC"/>
    <property type="match status" value="1"/>
</dbReference>
<dbReference type="InterPro" id="IPR018062">
    <property type="entry name" value="HTH_AraC-typ_CS"/>
</dbReference>
<dbReference type="AlphaFoldDB" id="A0A5S5C1Q3"/>
<dbReference type="PROSITE" id="PS00041">
    <property type="entry name" value="HTH_ARAC_FAMILY_1"/>
    <property type="match status" value="1"/>
</dbReference>
<dbReference type="PANTHER" id="PTHR43280:SF28">
    <property type="entry name" value="HTH-TYPE TRANSCRIPTIONAL ACTIVATOR RHAS"/>
    <property type="match status" value="1"/>
</dbReference>
<dbReference type="CDD" id="cd17536">
    <property type="entry name" value="REC_YesN-like"/>
    <property type="match status" value="1"/>
</dbReference>
<dbReference type="GO" id="GO:0043565">
    <property type="term" value="F:sequence-specific DNA binding"/>
    <property type="evidence" value="ECO:0007669"/>
    <property type="project" value="InterPro"/>
</dbReference>